<dbReference type="InterPro" id="IPR001789">
    <property type="entry name" value="Sig_transdc_resp-reg_receiver"/>
</dbReference>
<dbReference type="CDD" id="cd13708">
    <property type="entry name" value="PBP2_BvgS_like_1"/>
    <property type="match status" value="1"/>
</dbReference>
<name>A0ABS3IHX7_9GAMM</name>
<keyword evidence="5" id="KW-0175">Coiled coil</keyword>
<dbReference type="InterPro" id="IPR005467">
    <property type="entry name" value="His_kinase_dom"/>
</dbReference>
<feature type="coiled-coil region" evidence="5">
    <location>
        <begin position="297"/>
        <end position="327"/>
    </location>
</feature>
<evidence type="ECO:0000256" key="3">
    <source>
        <dbReference type="ARBA" id="ARBA00022553"/>
    </source>
</evidence>
<evidence type="ECO:0000256" key="5">
    <source>
        <dbReference type="SAM" id="Coils"/>
    </source>
</evidence>
<keyword evidence="3 4" id="KW-0597">Phosphoprotein</keyword>
<proteinExistence type="predicted"/>
<dbReference type="CDD" id="cd00082">
    <property type="entry name" value="HisKA"/>
    <property type="match status" value="1"/>
</dbReference>
<dbReference type="Gene3D" id="3.30.565.10">
    <property type="entry name" value="Histidine kinase-like ATPase, C-terminal domain"/>
    <property type="match status" value="1"/>
</dbReference>
<evidence type="ECO:0000256" key="1">
    <source>
        <dbReference type="ARBA" id="ARBA00000085"/>
    </source>
</evidence>
<accession>A0ABS3IHX7</accession>
<dbReference type="SMART" id="SM00388">
    <property type="entry name" value="HisKA"/>
    <property type="match status" value="1"/>
</dbReference>
<dbReference type="SUPFAM" id="SSF53850">
    <property type="entry name" value="Periplasmic binding protein-like II"/>
    <property type="match status" value="1"/>
</dbReference>
<dbReference type="SUPFAM" id="SSF47384">
    <property type="entry name" value="Homodimeric domain of signal transducing histidine kinase"/>
    <property type="match status" value="1"/>
</dbReference>
<keyword evidence="6" id="KW-0732">Signal</keyword>
<keyword evidence="10" id="KW-1185">Reference proteome</keyword>
<dbReference type="EMBL" id="JAFMPM010000006">
    <property type="protein sequence ID" value="MBO0612575.1"/>
    <property type="molecule type" value="Genomic_DNA"/>
</dbReference>
<sequence>MRMKPLLLILLYGLLIFSTANTPAVEQASFTTSIVLTQSEQTWLEQRQGAPLRYCFSPVWKPYDFFEDGKHKGIFADYVHLFSKRLNIPVQPVLSSTWGEALQFVREGKCDFLSGAVKTPEREDFLFFTMPYYQTAHVLLAKSGRPFVQSLADIADQKIVIPTRGAIGTQLRQNYPNTTFIEAETPDELFAMVENGKAYAGVASFAHGIQIIQQGLYNLKIIGKLDYDYPISVAVRKDSPPLLGIMQKAVDSLTQADHDAIKLNWNSVYVVETTDYSLLWKLVIGASLILLGSIYWNRKLTRLNTVLQQAKEAAERANQIKSEFLANMSHEIRTPMNAMIGLGYLLQQTDLTAQQDDYLNKMQSSSKMLLGIIDDILDVAKIEVGKLELHSTAFRLSNVLQQMTYLFEEQARQKGLEFQIQVAEDVPTCLVGDPQRLAQILLNLVSNAIKFTEAGEICISIACLAPVDGKSRLQFSVADTGIGISVAQQAKLFQPFSQADSSLSRRHGGSGLGLVISQSLARLMGGNITLESQVGQGSTFMFTVAFTACMDHTPANPAATAVAGIFNTVQVLLVEDDPMNQMVAGELLKRLGVTVTVANNGIEALEALGKTAFHLIFMDIQMPKMDGYEAVRLIRQQHEWHHLPIIAMTAHAISTERDKCLAAGMNDYLTKPIDPAGLAAMLAKWVVVLGLPHA</sequence>
<dbReference type="InterPro" id="IPR001638">
    <property type="entry name" value="Solute-binding_3/MltF_N"/>
</dbReference>
<dbReference type="SUPFAM" id="SSF55874">
    <property type="entry name" value="ATPase domain of HSP90 chaperone/DNA topoisomerase II/histidine kinase"/>
    <property type="match status" value="1"/>
</dbReference>
<evidence type="ECO:0000256" key="2">
    <source>
        <dbReference type="ARBA" id="ARBA00012438"/>
    </source>
</evidence>
<evidence type="ECO:0000313" key="9">
    <source>
        <dbReference type="EMBL" id="MBO0612575.1"/>
    </source>
</evidence>
<feature type="signal peptide" evidence="6">
    <location>
        <begin position="1"/>
        <end position="20"/>
    </location>
</feature>
<feature type="chain" id="PRO_5047095157" description="histidine kinase" evidence="6">
    <location>
        <begin position="21"/>
        <end position="694"/>
    </location>
</feature>
<dbReference type="EC" id="2.7.13.3" evidence="2"/>
<dbReference type="Gene3D" id="1.10.287.130">
    <property type="match status" value="1"/>
</dbReference>
<dbReference type="PROSITE" id="PS50110">
    <property type="entry name" value="RESPONSE_REGULATORY"/>
    <property type="match status" value="1"/>
</dbReference>
<dbReference type="SMART" id="SM00062">
    <property type="entry name" value="PBPb"/>
    <property type="match status" value="1"/>
</dbReference>
<dbReference type="InterPro" id="IPR003594">
    <property type="entry name" value="HATPase_dom"/>
</dbReference>
<dbReference type="Pfam" id="PF00512">
    <property type="entry name" value="HisKA"/>
    <property type="match status" value="1"/>
</dbReference>
<dbReference type="InterPro" id="IPR011006">
    <property type="entry name" value="CheY-like_superfamily"/>
</dbReference>
<dbReference type="InterPro" id="IPR036890">
    <property type="entry name" value="HATPase_C_sf"/>
</dbReference>
<comment type="catalytic activity">
    <reaction evidence="1">
        <text>ATP + protein L-histidine = ADP + protein N-phospho-L-histidine.</text>
        <dbReference type="EC" id="2.7.13.3"/>
    </reaction>
</comment>
<feature type="domain" description="Histidine kinase" evidence="7">
    <location>
        <begin position="327"/>
        <end position="548"/>
    </location>
</feature>
<gene>
    <name evidence="9" type="ORF">J1836_06480</name>
</gene>
<protein>
    <recommendedName>
        <fullName evidence="2">histidine kinase</fullName>
        <ecNumber evidence="2">2.7.13.3</ecNumber>
    </recommendedName>
</protein>
<dbReference type="PRINTS" id="PR00344">
    <property type="entry name" value="BCTRLSENSOR"/>
</dbReference>
<evidence type="ECO:0000313" key="10">
    <source>
        <dbReference type="Proteomes" id="UP000664466"/>
    </source>
</evidence>
<dbReference type="SUPFAM" id="SSF52172">
    <property type="entry name" value="CheY-like"/>
    <property type="match status" value="1"/>
</dbReference>
<dbReference type="PANTHER" id="PTHR45339:SF6">
    <property type="entry name" value="SENSORY HISTIDINE PROTEIN KINASE"/>
    <property type="match status" value="1"/>
</dbReference>
<dbReference type="PROSITE" id="PS50109">
    <property type="entry name" value="HIS_KIN"/>
    <property type="match status" value="1"/>
</dbReference>
<dbReference type="Pfam" id="PF00497">
    <property type="entry name" value="SBP_bac_3"/>
    <property type="match status" value="1"/>
</dbReference>
<dbReference type="Pfam" id="PF00072">
    <property type="entry name" value="Response_reg"/>
    <property type="match status" value="1"/>
</dbReference>
<reference evidence="9 10" key="1">
    <citation type="submission" date="2021-03" db="EMBL/GenBank/DDBJ databases">
        <title>Draft genome and methylome analysis of Thiotrix fructosivoruns ATCC 49748.</title>
        <authorList>
            <person name="Fomenkov A."/>
            <person name="Grabovich M.Y."/>
            <person name="Roberts R.J."/>
        </authorList>
    </citation>
    <scope>NUCLEOTIDE SEQUENCE [LARGE SCALE GENOMIC DNA]</scope>
    <source>
        <strain evidence="9 10">ATCC 49748</strain>
    </source>
</reference>
<comment type="caution">
    <text evidence="9">The sequence shown here is derived from an EMBL/GenBank/DDBJ whole genome shotgun (WGS) entry which is preliminary data.</text>
</comment>
<dbReference type="InterPro" id="IPR003661">
    <property type="entry name" value="HisK_dim/P_dom"/>
</dbReference>
<dbReference type="InterPro" id="IPR036097">
    <property type="entry name" value="HisK_dim/P_sf"/>
</dbReference>
<evidence type="ECO:0000259" key="8">
    <source>
        <dbReference type="PROSITE" id="PS50110"/>
    </source>
</evidence>
<dbReference type="Proteomes" id="UP000664466">
    <property type="component" value="Unassembled WGS sequence"/>
</dbReference>
<dbReference type="CDD" id="cd16922">
    <property type="entry name" value="HATPase_EvgS-ArcB-TorS-like"/>
    <property type="match status" value="1"/>
</dbReference>
<dbReference type="Gene3D" id="3.40.50.2300">
    <property type="match status" value="1"/>
</dbReference>
<dbReference type="SMART" id="SM00387">
    <property type="entry name" value="HATPase_c"/>
    <property type="match status" value="1"/>
</dbReference>
<dbReference type="CDD" id="cd17546">
    <property type="entry name" value="REC_hyHK_CKI1_RcsC-like"/>
    <property type="match status" value="1"/>
</dbReference>
<dbReference type="Pfam" id="PF02518">
    <property type="entry name" value="HATPase_c"/>
    <property type="match status" value="1"/>
</dbReference>
<evidence type="ECO:0000256" key="6">
    <source>
        <dbReference type="SAM" id="SignalP"/>
    </source>
</evidence>
<dbReference type="InterPro" id="IPR004358">
    <property type="entry name" value="Sig_transdc_His_kin-like_C"/>
</dbReference>
<organism evidence="9 10">
    <name type="scientific">Thiothrix fructosivorans</name>
    <dbReference type="NCBI Taxonomy" id="111770"/>
    <lineage>
        <taxon>Bacteria</taxon>
        <taxon>Pseudomonadati</taxon>
        <taxon>Pseudomonadota</taxon>
        <taxon>Gammaproteobacteria</taxon>
        <taxon>Thiotrichales</taxon>
        <taxon>Thiotrichaceae</taxon>
        <taxon>Thiothrix</taxon>
    </lineage>
</organism>
<dbReference type="Gene3D" id="3.40.190.10">
    <property type="entry name" value="Periplasmic binding protein-like II"/>
    <property type="match status" value="2"/>
</dbReference>
<feature type="modified residue" description="4-aspartylphosphate" evidence="4">
    <location>
        <position position="619"/>
    </location>
</feature>
<evidence type="ECO:0000259" key="7">
    <source>
        <dbReference type="PROSITE" id="PS50109"/>
    </source>
</evidence>
<dbReference type="PANTHER" id="PTHR45339">
    <property type="entry name" value="HYBRID SIGNAL TRANSDUCTION HISTIDINE KINASE J"/>
    <property type="match status" value="1"/>
</dbReference>
<evidence type="ECO:0000256" key="4">
    <source>
        <dbReference type="PROSITE-ProRule" id="PRU00169"/>
    </source>
</evidence>
<dbReference type="SMART" id="SM00448">
    <property type="entry name" value="REC"/>
    <property type="match status" value="1"/>
</dbReference>
<feature type="domain" description="Response regulatory" evidence="8">
    <location>
        <begin position="570"/>
        <end position="686"/>
    </location>
</feature>